<dbReference type="EMBL" id="CAXLJL010000149">
    <property type="protein sequence ID" value="CAL5133043.1"/>
    <property type="molecule type" value="Genomic_DNA"/>
</dbReference>
<evidence type="ECO:0000313" key="2">
    <source>
        <dbReference type="Proteomes" id="UP001497525"/>
    </source>
</evidence>
<proteinExistence type="predicted"/>
<comment type="caution">
    <text evidence="1">The sequence shown here is derived from an EMBL/GenBank/DDBJ whole genome shotgun (WGS) entry which is preliminary data.</text>
</comment>
<gene>
    <name evidence="1" type="ORF">CDAUBV1_LOCUS6330</name>
</gene>
<organism evidence="1 2">
    <name type="scientific">Calicophoron daubneyi</name>
    <name type="common">Rumen fluke</name>
    <name type="synonym">Paramphistomum daubneyi</name>
    <dbReference type="NCBI Taxonomy" id="300641"/>
    <lineage>
        <taxon>Eukaryota</taxon>
        <taxon>Metazoa</taxon>
        <taxon>Spiralia</taxon>
        <taxon>Lophotrochozoa</taxon>
        <taxon>Platyhelminthes</taxon>
        <taxon>Trematoda</taxon>
        <taxon>Digenea</taxon>
        <taxon>Plagiorchiida</taxon>
        <taxon>Pronocephalata</taxon>
        <taxon>Paramphistomoidea</taxon>
        <taxon>Paramphistomidae</taxon>
        <taxon>Calicophoron</taxon>
    </lineage>
</organism>
<accession>A0AAV2T6H0</accession>
<protein>
    <submittedName>
        <fullName evidence="1">Uncharacterized protein</fullName>
    </submittedName>
</protein>
<dbReference type="AlphaFoldDB" id="A0AAV2T6H0"/>
<dbReference type="Proteomes" id="UP001497525">
    <property type="component" value="Unassembled WGS sequence"/>
</dbReference>
<name>A0AAV2T6H0_CALDB</name>
<reference evidence="1" key="1">
    <citation type="submission" date="2024-06" db="EMBL/GenBank/DDBJ databases">
        <authorList>
            <person name="Liu X."/>
            <person name="Lenzi L."/>
            <person name="Haldenby T S."/>
            <person name="Uol C."/>
        </authorList>
    </citation>
    <scope>NUCLEOTIDE SEQUENCE</scope>
</reference>
<sequence length="454" mass="51081">MAKPEVRPRGEEKRRVTNHHAAFASVGSDRHVLSAADRNSMPPRKLDLIASTVRSHWSLEQMGSKREEVTANNTQYIGSACKSESPICRLESRDGPNSVSDFCAIRSHCAWCKKPRQQSASETVIDPSIQTDSIPLCCSQICFDHLRRAQFKSRHQNGIDEINMELVPSFVTSGRPPYTATITFSGKDIYQKNRESMNSPCSTSNSYILRSTRQITSRRKTSRTTVSAKVVASAACENAEKLLSQGNDFQSSETAASTQICAQEIISEALSRLRQLEPDQTFKTVGDVDCNSFSDHINSLSTAVGSHPADLQFIPRTLYVPIVIPVLLPIFKSAPEILSIMHRYGYHTREFCHSCRDTKDFATQTNPPHEEISFNDNGRFVDCQALDLTMNTRNSWNNNCTTSLQTKEKRFRTDKVPRLSHPSSRYYKLIDIRKKKTKFVKLVPLPGSSRLRGK</sequence>
<evidence type="ECO:0000313" key="1">
    <source>
        <dbReference type="EMBL" id="CAL5133043.1"/>
    </source>
</evidence>